<dbReference type="AlphaFoldDB" id="A0AAD1UTM0"/>
<evidence type="ECO:0000256" key="4">
    <source>
        <dbReference type="ARBA" id="ARBA00009636"/>
    </source>
</evidence>
<dbReference type="GO" id="GO:0030030">
    <property type="term" value="P:cell projection organization"/>
    <property type="evidence" value="ECO:0007669"/>
    <property type="project" value="UniProtKB-KW"/>
</dbReference>
<dbReference type="PANTHER" id="PTHR11588">
    <property type="entry name" value="TUBULIN"/>
    <property type="match status" value="1"/>
</dbReference>
<dbReference type="GO" id="GO:0005634">
    <property type="term" value="C:nucleus"/>
    <property type="evidence" value="ECO:0007669"/>
    <property type="project" value="UniProtKB-SubCell"/>
</dbReference>
<gene>
    <name evidence="16" type="ORF">ECRASSUSDP1_LOCUS12893</name>
</gene>
<keyword evidence="9 14" id="KW-0342">GTP-binding</keyword>
<dbReference type="GO" id="GO:0005814">
    <property type="term" value="C:centriole"/>
    <property type="evidence" value="ECO:0007669"/>
    <property type="project" value="UniProtKB-SubCell"/>
</dbReference>
<comment type="similarity">
    <text evidence="4 14">Belongs to the tubulin family.</text>
</comment>
<sequence length="419" mass="48364">MSILNLQIGQCGNQVASKFMHDMTYQWDEYSEFTRSKIVDQYFQVPDKGSPFPNSVLIDMEPKVVDRCIEDSSKYELWNYNSKFSFTKQHGSGNNWAYGYYLFDTEYGDELLEIIRKMIEKIDYLYGFLVFQSLAGGTGSGFGTHLVEAIKIHNPKVNMMNVAIWPYSTGEVILQNYNSILTMSRLIQHSDGVISLYNDEELKLCKIGKKIKNPTYKDINTVISEKLLSVFFPCANTEEKHPALRGFDTNDIISHLGILPQTNMLTMNSYPLCPDDSKQFNALTWAGLLNEVSRSFQNNSRDSSKWAKSFGNIMYMRGEEVYKYNDYSLMEDPNLYREDITTGLKILKDSYSLHGHEKSCTVLSNSSQITYPLEQALRKSVLMFRNKAYVHHYEKCNFTEEDFKESFTVARDALLNYKP</sequence>
<dbReference type="EMBL" id="CAMPGE010012813">
    <property type="protein sequence ID" value="CAI2371569.1"/>
    <property type="molecule type" value="Genomic_DNA"/>
</dbReference>
<evidence type="ECO:0000256" key="2">
    <source>
        <dbReference type="ARBA" id="ARBA00004123"/>
    </source>
</evidence>
<evidence type="ECO:0000256" key="11">
    <source>
        <dbReference type="ARBA" id="ARBA00023273"/>
    </source>
</evidence>
<evidence type="ECO:0000259" key="15">
    <source>
        <dbReference type="SMART" id="SM00864"/>
    </source>
</evidence>
<evidence type="ECO:0000256" key="5">
    <source>
        <dbReference type="ARBA" id="ARBA00014184"/>
    </source>
</evidence>
<dbReference type="InterPro" id="IPR036525">
    <property type="entry name" value="Tubulin/FtsZ_GTPase_sf"/>
</dbReference>
<evidence type="ECO:0000256" key="13">
    <source>
        <dbReference type="ARBA" id="ARBA00046149"/>
    </source>
</evidence>
<comment type="function">
    <text evidence="13">Acts as a positive regulator of hedgehog signaling and regulates ciliary function.</text>
</comment>
<evidence type="ECO:0000313" key="16">
    <source>
        <dbReference type="EMBL" id="CAI2371569.1"/>
    </source>
</evidence>
<dbReference type="Proteomes" id="UP001295684">
    <property type="component" value="Unassembled WGS sequence"/>
</dbReference>
<evidence type="ECO:0000313" key="17">
    <source>
        <dbReference type="Proteomes" id="UP001295684"/>
    </source>
</evidence>
<comment type="caution">
    <text evidence="16">The sequence shown here is derived from an EMBL/GenBank/DDBJ whole genome shotgun (WGS) entry which is preliminary data.</text>
</comment>
<keyword evidence="17" id="KW-1185">Reference proteome</keyword>
<evidence type="ECO:0000256" key="14">
    <source>
        <dbReference type="RuleBase" id="RU000352"/>
    </source>
</evidence>
<dbReference type="InterPro" id="IPR017975">
    <property type="entry name" value="Tubulin_CS"/>
</dbReference>
<evidence type="ECO:0000256" key="6">
    <source>
        <dbReference type="ARBA" id="ARBA00022701"/>
    </source>
</evidence>
<evidence type="ECO:0000256" key="7">
    <source>
        <dbReference type="ARBA" id="ARBA00022741"/>
    </source>
</evidence>
<dbReference type="GO" id="GO:0007017">
    <property type="term" value="P:microtubule-based process"/>
    <property type="evidence" value="ECO:0007669"/>
    <property type="project" value="InterPro"/>
</dbReference>
<dbReference type="GO" id="GO:0005929">
    <property type="term" value="C:cilium"/>
    <property type="evidence" value="ECO:0007669"/>
    <property type="project" value="UniProtKB-SubCell"/>
</dbReference>
<evidence type="ECO:0000256" key="12">
    <source>
        <dbReference type="ARBA" id="ARBA00030594"/>
    </source>
</evidence>
<dbReference type="SUPFAM" id="SSF55307">
    <property type="entry name" value="Tubulin C-terminal domain-like"/>
    <property type="match status" value="1"/>
</dbReference>
<dbReference type="GO" id="GO:0005525">
    <property type="term" value="F:GTP binding"/>
    <property type="evidence" value="ECO:0007669"/>
    <property type="project" value="UniProtKB-UniRule"/>
</dbReference>
<dbReference type="GO" id="GO:0005874">
    <property type="term" value="C:microtubule"/>
    <property type="evidence" value="ECO:0007669"/>
    <property type="project" value="UniProtKB-KW"/>
</dbReference>
<evidence type="ECO:0000256" key="3">
    <source>
        <dbReference type="ARBA" id="ARBA00004138"/>
    </source>
</evidence>
<dbReference type="Pfam" id="PF00091">
    <property type="entry name" value="Tubulin"/>
    <property type="match status" value="1"/>
</dbReference>
<keyword evidence="11" id="KW-0966">Cell projection</keyword>
<feature type="domain" description="Tubulin/FtsZ GTPase" evidence="15">
    <location>
        <begin position="39"/>
        <end position="238"/>
    </location>
</feature>
<dbReference type="CDD" id="cd02189">
    <property type="entry name" value="delta_zeta_tubulin-like"/>
    <property type="match status" value="1"/>
</dbReference>
<dbReference type="GO" id="GO:0005200">
    <property type="term" value="F:structural constituent of cytoskeleton"/>
    <property type="evidence" value="ECO:0007669"/>
    <property type="project" value="InterPro"/>
</dbReference>
<keyword evidence="7 14" id="KW-0547">Nucleotide-binding</keyword>
<evidence type="ECO:0000256" key="10">
    <source>
        <dbReference type="ARBA" id="ARBA00023242"/>
    </source>
</evidence>
<evidence type="ECO:0000256" key="1">
    <source>
        <dbReference type="ARBA" id="ARBA00004114"/>
    </source>
</evidence>
<dbReference type="InterPro" id="IPR000217">
    <property type="entry name" value="Tubulin"/>
</dbReference>
<keyword evidence="6 14" id="KW-0493">Microtubule</keyword>
<dbReference type="InterPro" id="IPR008280">
    <property type="entry name" value="Tub_FtsZ_C"/>
</dbReference>
<keyword evidence="8" id="KW-0970">Cilium biogenesis/degradation</keyword>
<protein>
    <recommendedName>
        <fullName evidence="5">Tubulin delta chain</fullName>
    </recommendedName>
    <alternativeName>
        <fullName evidence="12">Delta-tubulin</fullName>
    </alternativeName>
</protein>
<dbReference type="PRINTS" id="PR01161">
    <property type="entry name" value="TUBULIN"/>
</dbReference>
<dbReference type="InterPro" id="IPR003008">
    <property type="entry name" value="Tubulin_FtsZ_GTPase"/>
</dbReference>
<dbReference type="Gene3D" id="3.40.50.1440">
    <property type="entry name" value="Tubulin/FtsZ, GTPase domain"/>
    <property type="match status" value="1"/>
</dbReference>
<organism evidence="16 17">
    <name type="scientific">Euplotes crassus</name>
    <dbReference type="NCBI Taxonomy" id="5936"/>
    <lineage>
        <taxon>Eukaryota</taxon>
        <taxon>Sar</taxon>
        <taxon>Alveolata</taxon>
        <taxon>Ciliophora</taxon>
        <taxon>Intramacronucleata</taxon>
        <taxon>Spirotrichea</taxon>
        <taxon>Hypotrichia</taxon>
        <taxon>Euplotida</taxon>
        <taxon>Euplotidae</taxon>
        <taxon>Moneuplotes</taxon>
    </lineage>
</organism>
<evidence type="ECO:0000256" key="8">
    <source>
        <dbReference type="ARBA" id="ARBA00022794"/>
    </source>
</evidence>
<comment type="subcellular location">
    <subcellularLocation>
        <location evidence="3">Cell projection</location>
        <location evidence="3">Cilium</location>
    </subcellularLocation>
    <subcellularLocation>
        <location evidence="1">Cytoplasm</location>
        <location evidence="1">Cytoskeleton</location>
        <location evidence="1">Microtubule organizing center</location>
        <location evidence="1">Centrosome</location>
        <location evidence="1">Centriole</location>
    </subcellularLocation>
    <subcellularLocation>
        <location evidence="2">Nucleus</location>
    </subcellularLocation>
</comment>
<dbReference type="SUPFAM" id="SSF52490">
    <property type="entry name" value="Tubulin nucleotide-binding domain-like"/>
    <property type="match status" value="1"/>
</dbReference>
<evidence type="ECO:0000256" key="9">
    <source>
        <dbReference type="ARBA" id="ARBA00023134"/>
    </source>
</evidence>
<reference evidence="16" key="1">
    <citation type="submission" date="2023-07" db="EMBL/GenBank/DDBJ databases">
        <authorList>
            <consortium name="AG Swart"/>
            <person name="Singh M."/>
            <person name="Singh A."/>
            <person name="Seah K."/>
            <person name="Emmerich C."/>
        </authorList>
    </citation>
    <scope>NUCLEOTIDE SEQUENCE</scope>
    <source>
        <strain evidence="16">DP1</strain>
    </source>
</reference>
<accession>A0AAD1UTM0</accession>
<keyword evidence="10" id="KW-0539">Nucleus</keyword>
<dbReference type="InterPro" id="IPR002967">
    <property type="entry name" value="Delta_tubulin"/>
</dbReference>
<dbReference type="SMART" id="SM00864">
    <property type="entry name" value="Tubulin"/>
    <property type="match status" value="1"/>
</dbReference>
<name>A0AAD1UTM0_EUPCR</name>
<proteinExistence type="inferred from homology"/>
<dbReference type="PRINTS" id="PR01224">
    <property type="entry name" value="DELTATUBULIN"/>
</dbReference>
<dbReference type="PROSITE" id="PS00227">
    <property type="entry name" value="TUBULIN"/>
    <property type="match status" value="1"/>
</dbReference>